<gene>
    <name evidence="8" type="ORF">ABID16_000475</name>
</gene>
<dbReference type="SUPFAM" id="SSF90123">
    <property type="entry name" value="ABC transporter transmembrane region"/>
    <property type="match status" value="1"/>
</dbReference>
<dbReference type="PANTHER" id="PTHR11384:SF59">
    <property type="entry name" value="LYSOSOMAL COBALAMIN TRANSPORTER ABCD4"/>
    <property type="match status" value="1"/>
</dbReference>
<keyword evidence="3 6" id="KW-0812">Transmembrane</keyword>
<dbReference type="InterPro" id="IPR011527">
    <property type="entry name" value="ABC1_TM_dom"/>
</dbReference>
<reference evidence="8 9" key="1">
    <citation type="submission" date="2024-06" db="EMBL/GenBank/DDBJ databases">
        <title>Genomic Encyclopedia of Type Strains, Phase IV (KMG-IV): sequencing the most valuable type-strain genomes for metagenomic binning, comparative biology and taxonomic classification.</title>
        <authorList>
            <person name="Goeker M."/>
        </authorList>
    </citation>
    <scope>NUCLEOTIDE SEQUENCE [LARGE SCALE GENOMIC DNA]</scope>
    <source>
        <strain evidence="8 9">DSM 29780</strain>
    </source>
</reference>
<keyword evidence="8" id="KW-0067">ATP-binding</keyword>
<proteinExistence type="predicted"/>
<keyword evidence="2" id="KW-0813">Transport</keyword>
<evidence type="ECO:0000259" key="7">
    <source>
        <dbReference type="PROSITE" id="PS50929"/>
    </source>
</evidence>
<evidence type="ECO:0000256" key="6">
    <source>
        <dbReference type="SAM" id="Phobius"/>
    </source>
</evidence>
<dbReference type="GO" id="GO:0005524">
    <property type="term" value="F:ATP binding"/>
    <property type="evidence" value="ECO:0007669"/>
    <property type="project" value="UniProtKB-KW"/>
</dbReference>
<name>A0ABV2IWJ9_9HYPH</name>
<evidence type="ECO:0000313" key="9">
    <source>
        <dbReference type="Proteomes" id="UP001549047"/>
    </source>
</evidence>
<feature type="transmembrane region" description="Helical" evidence="6">
    <location>
        <begin position="200"/>
        <end position="220"/>
    </location>
</feature>
<dbReference type="PANTHER" id="PTHR11384">
    <property type="entry name" value="ATP-BINDING CASSETTE, SUB-FAMILY D MEMBER"/>
    <property type="match status" value="1"/>
</dbReference>
<dbReference type="InterPro" id="IPR050835">
    <property type="entry name" value="ABC_transporter_sub-D"/>
</dbReference>
<protein>
    <submittedName>
        <fullName evidence="8">ATP-binding cassette transporter</fullName>
    </submittedName>
</protein>
<evidence type="ECO:0000313" key="8">
    <source>
        <dbReference type="EMBL" id="MET3612170.1"/>
    </source>
</evidence>
<keyword evidence="4 6" id="KW-1133">Transmembrane helix</keyword>
<dbReference type="Gene3D" id="1.20.1560.10">
    <property type="entry name" value="ABC transporter type 1, transmembrane domain"/>
    <property type="match status" value="1"/>
</dbReference>
<dbReference type="PROSITE" id="PS50929">
    <property type="entry name" value="ABC_TM1F"/>
    <property type="match status" value="1"/>
</dbReference>
<comment type="caution">
    <text evidence="8">The sequence shown here is derived from an EMBL/GenBank/DDBJ whole genome shotgun (WGS) entry which is preliminary data.</text>
</comment>
<feature type="transmembrane region" description="Helical" evidence="6">
    <location>
        <begin position="170"/>
        <end position="194"/>
    </location>
</feature>
<organism evidence="8 9">
    <name type="scientific">Rhizobium aquaticum</name>
    <dbReference type="NCBI Taxonomy" id="1549636"/>
    <lineage>
        <taxon>Bacteria</taxon>
        <taxon>Pseudomonadati</taxon>
        <taxon>Pseudomonadota</taxon>
        <taxon>Alphaproteobacteria</taxon>
        <taxon>Hyphomicrobiales</taxon>
        <taxon>Rhizobiaceae</taxon>
        <taxon>Rhizobium/Agrobacterium group</taxon>
        <taxon>Rhizobium</taxon>
    </lineage>
</organism>
<dbReference type="Proteomes" id="UP001549047">
    <property type="component" value="Unassembled WGS sequence"/>
</dbReference>
<sequence>MTPIDPIRPATARPRENDAFGFQMRTVFGSLRHTRTRTRITFVTIGLVILICLTSYIQVLLNNWNGPFYDSIEKRNLAEFGRQLEVFVLIAGALLVCNVVQAWFTQTATLLLRRGLAVDLLRLWNSCGRAVPQDATLEGARNPDQRIQEDSLNVADWTVSLSIGLFQSTILLLSFVGILWSISGSFALSLFGLHISIPGYMVWIALIYAGAGTFLSSVVGRQLVDQNNRRAAFEAEFRKALVEANTARGTDTVTRQSVFATSWHLYRIFSNVLASTRLIIVSQTNLTWISAGFGWGGLVVPVLAAAPAYFSGQISFGGLMMAVGAFNQVNTALRWQITNFSMIAQWRAAMHRIVQFKLQLEIFRQSTGHNGKS</sequence>
<evidence type="ECO:0000256" key="3">
    <source>
        <dbReference type="ARBA" id="ARBA00022692"/>
    </source>
</evidence>
<accession>A0ABV2IWJ9</accession>
<keyword evidence="5 6" id="KW-0472">Membrane</keyword>
<evidence type="ECO:0000256" key="4">
    <source>
        <dbReference type="ARBA" id="ARBA00022989"/>
    </source>
</evidence>
<dbReference type="Pfam" id="PF05992">
    <property type="entry name" value="SbmA_BacA"/>
    <property type="match status" value="1"/>
</dbReference>
<dbReference type="EMBL" id="JBEPMB010000001">
    <property type="protein sequence ID" value="MET3612170.1"/>
    <property type="molecule type" value="Genomic_DNA"/>
</dbReference>
<dbReference type="InterPro" id="IPR009248">
    <property type="entry name" value="SbmA_BacA"/>
</dbReference>
<feature type="transmembrane region" description="Helical" evidence="6">
    <location>
        <begin position="86"/>
        <end position="104"/>
    </location>
</feature>
<comment type="subcellular location">
    <subcellularLocation>
        <location evidence="1">Cell membrane</location>
        <topology evidence="1">Multi-pass membrane protein</topology>
    </subcellularLocation>
</comment>
<dbReference type="InterPro" id="IPR036640">
    <property type="entry name" value="ABC1_TM_sf"/>
</dbReference>
<evidence type="ECO:0000256" key="5">
    <source>
        <dbReference type="ARBA" id="ARBA00023136"/>
    </source>
</evidence>
<feature type="transmembrane region" description="Helical" evidence="6">
    <location>
        <begin position="40"/>
        <end position="61"/>
    </location>
</feature>
<keyword evidence="9" id="KW-1185">Reference proteome</keyword>
<dbReference type="RefSeq" id="WP_354554751.1">
    <property type="nucleotide sequence ID" value="NZ_JBEPMB010000001.1"/>
</dbReference>
<keyword evidence="8" id="KW-0547">Nucleotide-binding</keyword>
<evidence type="ECO:0000256" key="2">
    <source>
        <dbReference type="ARBA" id="ARBA00022448"/>
    </source>
</evidence>
<feature type="domain" description="ABC transmembrane type-1" evidence="7">
    <location>
        <begin position="45"/>
        <end position="345"/>
    </location>
</feature>
<evidence type="ECO:0000256" key="1">
    <source>
        <dbReference type="ARBA" id="ARBA00004651"/>
    </source>
</evidence>
<feature type="transmembrane region" description="Helical" evidence="6">
    <location>
        <begin position="286"/>
        <end position="310"/>
    </location>
</feature>